<dbReference type="InterPro" id="IPR011330">
    <property type="entry name" value="Glyco_hydro/deAcase_b/a-brl"/>
</dbReference>
<dbReference type="RefSeq" id="WP_340292344.1">
    <property type="nucleotide sequence ID" value="NZ_JBBEOI010000069.1"/>
</dbReference>
<keyword evidence="2" id="KW-1185">Reference proteome</keyword>
<accession>A0ABV7WHU2</accession>
<dbReference type="EMBL" id="JBHRWW010000010">
    <property type="protein sequence ID" value="MFC3689435.1"/>
    <property type="molecule type" value="Genomic_DNA"/>
</dbReference>
<sequence length="226" mass="24996">MSVTDRASHRAALQGGAFLRVVNWHNTPERGRARLRAELVAYLRDHRPVVPDDLDRLFETGRWGHDRPGVLVAFYDGYRNGATVAGPVCDELGITAWFLPPTAFLDTPVEEQHAFADAHDITLVPEEREQARVAMTWEELEVLGRRHVVAAHTATHAILDEVVTADDVEREVLAPVRRITEVTGRVPPATVFRYGRPHDGGSPAWQAAAAAGVRYALSNTAVERMA</sequence>
<evidence type="ECO:0000313" key="1">
    <source>
        <dbReference type="EMBL" id="MFC3689435.1"/>
    </source>
</evidence>
<dbReference type="Proteomes" id="UP001595685">
    <property type="component" value="Unassembled WGS sequence"/>
</dbReference>
<name>A0ABV7WHU2_9MICO</name>
<protein>
    <recommendedName>
        <fullName evidence="3">Polysaccharide deacetylase</fullName>
    </recommendedName>
</protein>
<comment type="caution">
    <text evidence="1">The sequence shown here is derived from an EMBL/GenBank/DDBJ whole genome shotgun (WGS) entry which is preliminary data.</text>
</comment>
<dbReference type="Gene3D" id="3.20.20.370">
    <property type="entry name" value="Glycoside hydrolase/deacetylase"/>
    <property type="match status" value="1"/>
</dbReference>
<organism evidence="1 2">
    <name type="scientific">Aquipuribacter hungaricus</name>
    <dbReference type="NCBI Taxonomy" id="545624"/>
    <lineage>
        <taxon>Bacteria</taxon>
        <taxon>Bacillati</taxon>
        <taxon>Actinomycetota</taxon>
        <taxon>Actinomycetes</taxon>
        <taxon>Micrococcales</taxon>
        <taxon>Intrasporangiaceae</taxon>
        <taxon>Aquipuribacter</taxon>
    </lineage>
</organism>
<dbReference type="SUPFAM" id="SSF88713">
    <property type="entry name" value="Glycoside hydrolase/deacetylase"/>
    <property type="match status" value="1"/>
</dbReference>
<proteinExistence type="predicted"/>
<evidence type="ECO:0000313" key="2">
    <source>
        <dbReference type="Proteomes" id="UP001595685"/>
    </source>
</evidence>
<reference evidence="2" key="1">
    <citation type="journal article" date="2019" name="Int. J. Syst. Evol. Microbiol.">
        <title>The Global Catalogue of Microorganisms (GCM) 10K type strain sequencing project: providing services to taxonomists for standard genome sequencing and annotation.</title>
        <authorList>
            <consortium name="The Broad Institute Genomics Platform"/>
            <consortium name="The Broad Institute Genome Sequencing Center for Infectious Disease"/>
            <person name="Wu L."/>
            <person name="Ma J."/>
        </authorList>
    </citation>
    <scope>NUCLEOTIDE SEQUENCE [LARGE SCALE GENOMIC DNA]</scope>
    <source>
        <strain evidence="2">NCAIM B.02333</strain>
    </source>
</reference>
<gene>
    <name evidence="1" type="ORF">ACFOLH_13880</name>
</gene>
<evidence type="ECO:0008006" key="3">
    <source>
        <dbReference type="Google" id="ProtNLM"/>
    </source>
</evidence>